<evidence type="ECO:0000259" key="1">
    <source>
        <dbReference type="Pfam" id="PF06985"/>
    </source>
</evidence>
<reference evidence="2" key="1">
    <citation type="journal article" date="2020" name="Stud. Mycol.">
        <title>101 Dothideomycetes genomes: a test case for predicting lifestyles and emergence of pathogens.</title>
        <authorList>
            <person name="Haridas S."/>
            <person name="Albert R."/>
            <person name="Binder M."/>
            <person name="Bloem J."/>
            <person name="Labutti K."/>
            <person name="Salamov A."/>
            <person name="Andreopoulos B."/>
            <person name="Baker S."/>
            <person name="Barry K."/>
            <person name="Bills G."/>
            <person name="Bluhm B."/>
            <person name="Cannon C."/>
            <person name="Castanera R."/>
            <person name="Culley D."/>
            <person name="Daum C."/>
            <person name="Ezra D."/>
            <person name="Gonzalez J."/>
            <person name="Henrissat B."/>
            <person name="Kuo A."/>
            <person name="Liang C."/>
            <person name="Lipzen A."/>
            <person name="Lutzoni F."/>
            <person name="Magnuson J."/>
            <person name="Mondo S."/>
            <person name="Nolan M."/>
            <person name="Ohm R."/>
            <person name="Pangilinan J."/>
            <person name="Park H.-J."/>
            <person name="Ramirez L."/>
            <person name="Alfaro M."/>
            <person name="Sun H."/>
            <person name="Tritt A."/>
            <person name="Yoshinaga Y."/>
            <person name="Zwiers L.-H."/>
            <person name="Turgeon B."/>
            <person name="Goodwin S."/>
            <person name="Spatafora J."/>
            <person name="Crous P."/>
            <person name="Grigoriev I."/>
        </authorList>
    </citation>
    <scope>NUCLEOTIDE SEQUENCE</scope>
    <source>
        <strain evidence="2">CBS 115976</strain>
    </source>
</reference>
<dbReference type="InterPro" id="IPR010730">
    <property type="entry name" value="HET"/>
</dbReference>
<dbReference type="Proteomes" id="UP000799302">
    <property type="component" value="Unassembled WGS sequence"/>
</dbReference>
<feature type="domain" description="Heterokaryon incompatibility" evidence="1">
    <location>
        <begin position="265"/>
        <end position="425"/>
    </location>
</feature>
<dbReference type="Pfam" id="PF06985">
    <property type="entry name" value="HET"/>
    <property type="match status" value="1"/>
</dbReference>
<dbReference type="PANTHER" id="PTHR33112">
    <property type="entry name" value="DOMAIN PROTEIN, PUTATIVE-RELATED"/>
    <property type="match status" value="1"/>
</dbReference>
<dbReference type="OrthoDB" id="5135333at2759"/>
<protein>
    <submittedName>
        <fullName evidence="2">HET-domain-containing protein</fullName>
    </submittedName>
</protein>
<dbReference type="PANTHER" id="PTHR33112:SF1">
    <property type="entry name" value="HETEROKARYON INCOMPATIBILITY DOMAIN-CONTAINING PROTEIN"/>
    <property type="match status" value="1"/>
</dbReference>
<sequence>MEISADVTSPNAETIKRFNLLDRKCRAQHGKDFSSTLCTVCAALDLDTLLAPAKKQSAGRMRDDIQLGSLSQLQDCSSHCTFCKYVLEQVPSVIGPEAMPPKYVDYKEFEFEPYPPPVDHWTYAECVPELNEIIVMLRSMRGDTEECQDLPMIKLKDYLKDPAATWIDMVIHSGGPGSKTPTAGMAITCTKFVPCSNGLVKQALSGRLIPAEVDYSELKGHLNLCLDKHEECFLRDVDATAVEKYLWLIDIANRRVVLANSSTDYAALSYVWGAARRDYTHFQNIRSEHSESWPDIEMLVDENEVLSTELPQDLPATISDAIEFCSKLGIEYLWVDSICIDQESKKMKDYLIGRMDSIYMRAKITIIAAAGDDANAGLPGVRSGTRKESRRITDLQGVNFTTARPFAKRLIADSTWWKRAWTFQEGWLSPRCFIFTDQEVLYCCTRSTHRESLYSYDPLVRNGLADRLFMTQEIGFPTGIGQVSKTPKFRTLFNNVMTLYHKRQLTFEGDRINAIHGCVTVISERFGISNWYGMPMQWGRGAGALIWRHMKPAKRIHLEFPSYSWASWNAEPFYIDYITQVHDTPDMFEIDLDWDIVKSLGAPAVLFKGEVAKLYIKPDQSNEWRLDEQKHPKQPSWLSTECYLDDDLSVQERDSISSGPSEFLGLAKGYSAVGGQNVVIALMIERKETHVVRRSIICVTDFAWMRAVREDEELVLL</sequence>
<accession>A0A6A6TXN4</accession>
<organism evidence="2 3">
    <name type="scientific">Microthyrium microscopicum</name>
    <dbReference type="NCBI Taxonomy" id="703497"/>
    <lineage>
        <taxon>Eukaryota</taxon>
        <taxon>Fungi</taxon>
        <taxon>Dikarya</taxon>
        <taxon>Ascomycota</taxon>
        <taxon>Pezizomycotina</taxon>
        <taxon>Dothideomycetes</taxon>
        <taxon>Dothideomycetes incertae sedis</taxon>
        <taxon>Microthyriales</taxon>
        <taxon>Microthyriaceae</taxon>
        <taxon>Microthyrium</taxon>
    </lineage>
</organism>
<gene>
    <name evidence="2" type="ORF">BT63DRAFT_100740</name>
</gene>
<name>A0A6A6TXN4_9PEZI</name>
<dbReference type="AlphaFoldDB" id="A0A6A6TXN4"/>
<proteinExistence type="predicted"/>
<keyword evidence="3" id="KW-1185">Reference proteome</keyword>
<dbReference type="EMBL" id="MU004243">
    <property type="protein sequence ID" value="KAF2664091.1"/>
    <property type="molecule type" value="Genomic_DNA"/>
</dbReference>
<evidence type="ECO:0000313" key="2">
    <source>
        <dbReference type="EMBL" id="KAF2664091.1"/>
    </source>
</evidence>
<evidence type="ECO:0000313" key="3">
    <source>
        <dbReference type="Proteomes" id="UP000799302"/>
    </source>
</evidence>